<proteinExistence type="predicted"/>
<dbReference type="PANTHER" id="PTHR39186:SF1">
    <property type="entry name" value="DUF2071 DOMAIN-CONTAINING PROTEIN"/>
    <property type="match status" value="1"/>
</dbReference>
<dbReference type="AlphaFoldDB" id="A0A3E1NPI7"/>
<organism evidence="1 2">
    <name type="scientific">Deminuibacter soli</name>
    <dbReference type="NCBI Taxonomy" id="2291815"/>
    <lineage>
        <taxon>Bacteria</taxon>
        <taxon>Pseudomonadati</taxon>
        <taxon>Bacteroidota</taxon>
        <taxon>Chitinophagia</taxon>
        <taxon>Chitinophagales</taxon>
        <taxon>Chitinophagaceae</taxon>
        <taxon>Deminuibacter</taxon>
    </lineage>
</organism>
<dbReference type="EMBL" id="QTJU01000001">
    <property type="protein sequence ID" value="RFM29842.1"/>
    <property type="molecule type" value="Genomic_DNA"/>
</dbReference>
<evidence type="ECO:0000313" key="1">
    <source>
        <dbReference type="EMBL" id="RFM29842.1"/>
    </source>
</evidence>
<dbReference type="InterPro" id="IPR018644">
    <property type="entry name" value="DUF2071"/>
</dbReference>
<dbReference type="RefSeq" id="WP_116845598.1">
    <property type="nucleotide sequence ID" value="NZ_QTJU01000001.1"/>
</dbReference>
<dbReference type="Pfam" id="PF09844">
    <property type="entry name" value="DUF2071"/>
    <property type="match status" value="1"/>
</dbReference>
<protein>
    <submittedName>
        <fullName evidence="1">DUF2071 domain-containing protein</fullName>
    </submittedName>
</protein>
<dbReference type="OrthoDB" id="1421826at2"/>
<name>A0A3E1NPI7_9BACT</name>
<reference evidence="1 2" key="1">
    <citation type="submission" date="2018-08" db="EMBL/GenBank/DDBJ databases">
        <title>Chitinophagaceae sp. K23C18032701, a novel bacterium isolated from forest soil.</title>
        <authorList>
            <person name="Wang C."/>
        </authorList>
    </citation>
    <scope>NUCLEOTIDE SEQUENCE [LARGE SCALE GENOMIC DNA]</scope>
    <source>
        <strain evidence="1 2">K23C18032701</strain>
    </source>
</reference>
<dbReference type="Proteomes" id="UP000261284">
    <property type="component" value="Unassembled WGS sequence"/>
</dbReference>
<accession>A0A3E1NPI7</accession>
<evidence type="ECO:0000313" key="2">
    <source>
        <dbReference type="Proteomes" id="UP000261284"/>
    </source>
</evidence>
<gene>
    <name evidence="1" type="ORF">DXN05_02380</name>
</gene>
<sequence length="244" mass="28246">MHKVFLTARWTHLAMLNYAVDAQILQPWLPAYTELDTFNGKVLVSLVGFNFMDTRMLGVRWPFHASFPEVNLRFYVKHFNGKEWKRGVCFVSEIVPRPAIAYTANILYREPYKAMPMRATLNETAGAVKAAYAWKFKGKWQSLLVEAGNTLQDILPGSEEEFIFEHYWGYNKYNANTTIEYEVEHVRWQTFPVHNWQLDVDVAALYGKDFVPYFQQQPSSVLLAHGSAVTVRKPLFIKKIPACV</sequence>
<keyword evidence="2" id="KW-1185">Reference proteome</keyword>
<dbReference type="PANTHER" id="PTHR39186">
    <property type="entry name" value="DUF2071 FAMILY PROTEIN"/>
    <property type="match status" value="1"/>
</dbReference>
<comment type="caution">
    <text evidence="1">The sequence shown here is derived from an EMBL/GenBank/DDBJ whole genome shotgun (WGS) entry which is preliminary data.</text>
</comment>